<feature type="domain" description="Aminotransferase class I/classII large" evidence="6">
    <location>
        <begin position="36"/>
        <end position="382"/>
    </location>
</feature>
<dbReference type="Gene3D" id="3.90.1150.10">
    <property type="entry name" value="Aspartate Aminotransferase, domain 1"/>
    <property type="match status" value="1"/>
</dbReference>
<evidence type="ECO:0000256" key="2">
    <source>
        <dbReference type="ARBA" id="ARBA00012224"/>
    </source>
</evidence>
<dbReference type="OrthoDB" id="9802872at2"/>
<evidence type="ECO:0000256" key="4">
    <source>
        <dbReference type="ARBA" id="ARBA00023239"/>
    </source>
</evidence>
<reference evidence="7 10" key="2">
    <citation type="submission" date="2016-10" db="EMBL/GenBank/DDBJ databases">
        <title>The whole genome sequencing and assembly of Aeribacillus pallidus KCTC3564 strain.</title>
        <authorList>
            <person name="Lee Y.-J."/>
            <person name="Park M.-K."/>
            <person name="Yi H."/>
            <person name="Bahn Y.-S."/>
            <person name="Kim J.F."/>
            <person name="Lee D.-W."/>
        </authorList>
    </citation>
    <scope>NUCLEOTIDE SEQUENCE [LARGE SCALE GENOMIC DNA]</scope>
    <source>
        <strain evidence="7 10">KCTC3564</strain>
    </source>
</reference>
<evidence type="ECO:0000259" key="6">
    <source>
        <dbReference type="Pfam" id="PF00155"/>
    </source>
</evidence>
<dbReference type="EC" id="4.4.1.13" evidence="2"/>
<dbReference type="RefSeq" id="WP_063387053.1">
    <property type="nucleotide sequence ID" value="NZ_CP017703.1"/>
</dbReference>
<keyword evidence="9" id="KW-1185">Reference proteome</keyword>
<dbReference type="Pfam" id="PF00155">
    <property type="entry name" value="Aminotran_1_2"/>
    <property type="match status" value="1"/>
</dbReference>
<sequence length="388" mass="43787">MSDFDQVIKRKGTQSYKWDFTKELFGHEDVLPMWVADMDFKSPDAVIAALKERVEHGVYGYTGVASKTKKSVQNWLKTRHGWEISADSLDFCSGVVEAMSIAIQALTEEGDRIVIQPPVYKPFFDMVKYNKRIVVENELVLKDGRYSIDFEDLAEKLADPSVKMLILCNPQNPSGRVWTKEELAKIGELCLENGVFVFSDEIHSDILLFGNKHTPFASISESFAQNSITAIAPSKTFNLAGLQASAVIIPDRKILGKFKQVKRKQGHFSLNIFGITAMEAAYNNGHEWLDSLLLYLEENVKLVEQYIGEHLKSINVIHPDSTYLIWLDCRSLNMTEQQLKKQLLEKGKLALELGSKYGKAGEGFVRMNIGCPRQMVLDGLKRLKTALS</sequence>
<dbReference type="KEGG" id="apak:AP3564_09275"/>
<accession>A0A165YML6</accession>
<dbReference type="Proteomes" id="UP000214606">
    <property type="component" value="Chromosome"/>
</dbReference>
<dbReference type="InterPro" id="IPR004839">
    <property type="entry name" value="Aminotransferase_I/II_large"/>
</dbReference>
<dbReference type="SUPFAM" id="SSF53383">
    <property type="entry name" value="PLP-dependent transferases"/>
    <property type="match status" value="1"/>
</dbReference>
<comment type="cofactor">
    <cofactor evidence="1">
        <name>pyridoxal 5'-phosphate</name>
        <dbReference type="ChEBI" id="CHEBI:597326"/>
    </cofactor>
</comment>
<evidence type="ECO:0000256" key="5">
    <source>
        <dbReference type="ARBA" id="ARBA00037974"/>
    </source>
</evidence>
<dbReference type="CDD" id="cd00609">
    <property type="entry name" value="AAT_like"/>
    <property type="match status" value="1"/>
</dbReference>
<evidence type="ECO:0000256" key="3">
    <source>
        <dbReference type="ARBA" id="ARBA00022898"/>
    </source>
</evidence>
<dbReference type="EMBL" id="LWBR01000012">
    <property type="protein sequence ID" value="KZN97249.1"/>
    <property type="molecule type" value="Genomic_DNA"/>
</dbReference>
<dbReference type="GO" id="GO:0030170">
    <property type="term" value="F:pyridoxal phosphate binding"/>
    <property type="evidence" value="ECO:0007669"/>
    <property type="project" value="InterPro"/>
</dbReference>
<evidence type="ECO:0000256" key="1">
    <source>
        <dbReference type="ARBA" id="ARBA00001933"/>
    </source>
</evidence>
<keyword evidence="4 8" id="KW-0456">Lyase</keyword>
<dbReference type="InterPro" id="IPR015424">
    <property type="entry name" value="PyrdxlP-dep_Trfase"/>
</dbReference>
<reference evidence="8 9" key="1">
    <citation type="submission" date="2016-04" db="EMBL/GenBank/DDBJ databases">
        <title>Draft genome sequence of Aeribacillus pallidus 8m3 from petroleum reservoir.</title>
        <authorList>
            <person name="Poltaraus A.B."/>
            <person name="Nazina T.N."/>
            <person name="Tourova T.P."/>
            <person name="Malakho S.M."/>
            <person name="Korshunova A.V."/>
            <person name="Sokolova D.S."/>
        </authorList>
    </citation>
    <scope>NUCLEOTIDE SEQUENCE [LARGE SCALE GENOMIC DNA]</scope>
    <source>
        <strain evidence="8 9">8m3</strain>
    </source>
</reference>
<dbReference type="InterPro" id="IPR027619">
    <property type="entry name" value="C-S_lyase_PatB-like"/>
</dbReference>
<gene>
    <name evidence="7" type="ORF">AP3564_09275</name>
    <name evidence="8" type="ORF">AZI98_04240</name>
</gene>
<comment type="similarity">
    <text evidence="5">Belongs to the class-II pyridoxal-phosphate-dependent aminotransferase family. MalY/PatB cystathionine beta-lyase subfamily.</text>
</comment>
<dbReference type="InterPro" id="IPR015421">
    <property type="entry name" value="PyrdxlP-dep_Trfase_major"/>
</dbReference>
<dbReference type="GO" id="GO:0047804">
    <property type="term" value="F:cysteine-S-conjugate beta-lyase activity"/>
    <property type="evidence" value="ECO:0007669"/>
    <property type="project" value="UniProtKB-EC"/>
</dbReference>
<name>A0A165YML6_9BACI</name>
<evidence type="ECO:0000313" key="10">
    <source>
        <dbReference type="Proteomes" id="UP000214606"/>
    </source>
</evidence>
<protein>
    <recommendedName>
        <fullName evidence="2">cysteine-S-conjugate beta-lyase</fullName>
        <ecNumber evidence="2">4.4.1.13</ecNumber>
    </recommendedName>
</protein>
<organism evidence="8 9">
    <name type="scientific">Aeribacillus pallidus</name>
    <dbReference type="NCBI Taxonomy" id="33936"/>
    <lineage>
        <taxon>Bacteria</taxon>
        <taxon>Bacillati</taxon>
        <taxon>Bacillota</taxon>
        <taxon>Bacilli</taxon>
        <taxon>Bacillales</taxon>
        <taxon>Bacillaceae</taxon>
        <taxon>Aeribacillus</taxon>
    </lineage>
</organism>
<dbReference type="EMBL" id="CP017703">
    <property type="protein sequence ID" value="ASS90397.1"/>
    <property type="molecule type" value="Genomic_DNA"/>
</dbReference>
<dbReference type="PANTHER" id="PTHR43525">
    <property type="entry name" value="PROTEIN MALY"/>
    <property type="match status" value="1"/>
</dbReference>
<dbReference type="STRING" id="33936.AZI98_04240"/>
<proteinExistence type="inferred from homology"/>
<dbReference type="AlphaFoldDB" id="A0A165YML6"/>
<dbReference type="PANTHER" id="PTHR43525:SF1">
    <property type="entry name" value="PROTEIN MALY"/>
    <property type="match status" value="1"/>
</dbReference>
<dbReference type="InterPro" id="IPR051798">
    <property type="entry name" value="Class-II_PLP-Dep_Aminotrans"/>
</dbReference>
<evidence type="ECO:0000313" key="8">
    <source>
        <dbReference type="EMBL" id="KZN97249.1"/>
    </source>
</evidence>
<dbReference type="Gene3D" id="3.40.640.10">
    <property type="entry name" value="Type I PLP-dependent aspartate aminotransferase-like (Major domain)"/>
    <property type="match status" value="1"/>
</dbReference>
<dbReference type="Proteomes" id="UP000076476">
    <property type="component" value="Unassembled WGS sequence"/>
</dbReference>
<keyword evidence="3" id="KW-0663">Pyridoxal phosphate</keyword>
<dbReference type="NCBIfam" id="TIGR04350">
    <property type="entry name" value="C_S_lyase_PatB"/>
    <property type="match status" value="1"/>
</dbReference>
<dbReference type="InterPro" id="IPR015422">
    <property type="entry name" value="PyrdxlP-dep_Trfase_small"/>
</dbReference>
<evidence type="ECO:0000313" key="9">
    <source>
        <dbReference type="Proteomes" id="UP000076476"/>
    </source>
</evidence>
<evidence type="ECO:0000313" key="7">
    <source>
        <dbReference type="EMBL" id="ASS90397.1"/>
    </source>
</evidence>